<reference evidence="1" key="1">
    <citation type="submission" date="2023-04" db="EMBL/GenBank/DDBJ databases">
        <title>Draft Genome sequencing of Naganishia species isolated from polar environments using Oxford Nanopore Technology.</title>
        <authorList>
            <person name="Leo P."/>
            <person name="Venkateswaran K."/>
        </authorList>
    </citation>
    <scope>NUCLEOTIDE SEQUENCE</scope>
    <source>
        <strain evidence="1">MNA-CCFEE 5423</strain>
    </source>
</reference>
<proteinExistence type="predicted"/>
<comment type="caution">
    <text evidence="1">The sequence shown here is derived from an EMBL/GenBank/DDBJ whole genome shotgun (WGS) entry which is preliminary data.</text>
</comment>
<keyword evidence="2" id="KW-1185">Reference proteome</keyword>
<gene>
    <name evidence="1" type="ORF">QFC21_005213</name>
</gene>
<name>A0ACC2VC21_9TREE</name>
<organism evidence="1 2">
    <name type="scientific">Naganishia friedmannii</name>
    <dbReference type="NCBI Taxonomy" id="89922"/>
    <lineage>
        <taxon>Eukaryota</taxon>
        <taxon>Fungi</taxon>
        <taxon>Dikarya</taxon>
        <taxon>Basidiomycota</taxon>
        <taxon>Agaricomycotina</taxon>
        <taxon>Tremellomycetes</taxon>
        <taxon>Filobasidiales</taxon>
        <taxon>Filobasidiaceae</taxon>
        <taxon>Naganishia</taxon>
    </lineage>
</organism>
<dbReference type="Proteomes" id="UP001227268">
    <property type="component" value="Unassembled WGS sequence"/>
</dbReference>
<sequence length="867" mass="94597">MSTGQPAGATATPPPSNGSKQQSVNALLSLLRAFGNKQPQQQPQQIPRPITVQTTSRALPSSSSAYHSQNQPYPQPTQNLYQSNPTTYTGTLHDALQAQSQNSTPRQGYQAPPLPNVQASTANRQAGPTRVRFATTPSVAFIPSSSAANSAPSPAPIQITQQAKPTLSAAARSTNHVAQTNMQILQNMFKNTNSTASRHRQNALAGLLESIRSGKGISIGKPSQIRPSASSTGSGKQADRNGQTADPVRKKRRMETPGTGRNRGLYYNLDPASRQSSTYSTVDDNDEFRSTADEDDEPVGRPFGPWLPSQIGPDGELLPRKRGRQRILTPEEAMARRKERNRIAAQESRRKKAQQLSGTVKKVGELGGELEDTRAKYEELTKAHEDLVQKYNDLENSHQTLKNDYDLLQKRQNQITDAIEMASRLGENGDLPNEFSDEDDDEESRQANGDESGHEGGRRAGSVTDGERGDNVISINGVDMNIDEYLAFSLAAAAAAQEDSMEQHAQDANDHMDTLQQNDLNHDTAFEKEASTAVDGEYDENGSSTIVDHGNSHEYMPLNLPPPSNEARHAGESATADPSASIMSALEKLNEIRDTADGHAMDDHSLNLPMEVDGNPAESLPAPLQTSEFVESHTTLSAATAFEGQESRKRKRADGEGDEGEANAGGAEENATTPATVGDFDDDEDDGDFVPEFEMGWTGDDTPGLAEDEVEQHASPTEDEVPAQTQDSTVAQATQGAVQDVEEEDEEDEEEDDDDEYFRIEEADYEDLFQPIEDVPIPVDEYQDIQAQYMQHLEEFNATMLREEMARRIADETAVGISMRPHHPSAASFDTGEEDVEEEARRQAEQAYQDTLESLGIAPEASQPAQK</sequence>
<evidence type="ECO:0000313" key="1">
    <source>
        <dbReference type="EMBL" id="KAJ9096391.1"/>
    </source>
</evidence>
<accession>A0ACC2VC21</accession>
<protein>
    <submittedName>
        <fullName evidence="1">Uncharacterized protein</fullName>
    </submittedName>
</protein>
<dbReference type="EMBL" id="JASBWT010000019">
    <property type="protein sequence ID" value="KAJ9096391.1"/>
    <property type="molecule type" value="Genomic_DNA"/>
</dbReference>
<evidence type="ECO:0000313" key="2">
    <source>
        <dbReference type="Proteomes" id="UP001227268"/>
    </source>
</evidence>